<sequence>MRSGYYAFRIWLFRHQPERFIPVRFGKKLHSGCDRCCFVGRPSAVSKLAVAVSPISRKTTNKRIIDRASRFPSSEGLNSAMTLSEKLRIRIRFSICQHLFADR</sequence>
<dbReference type="EMBL" id="MK356557">
    <property type="protein sequence ID" value="QBM91377.1"/>
    <property type="molecule type" value="Genomic_DNA"/>
</dbReference>
<organism evidence="1">
    <name type="scientific">Salmonella sp</name>
    <dbReference type="NCBI Taxonomy" id="599"/>
    <lineage>
        <taxon>Bacteria</taxon>
        <taxon>Pseudomonadati</taxon>
        <taxon>Pseudomonadota</taxon>
        <taxon>Gammaproteobacteria</taxon>
        <taxon>Enterobacterales</taxon>
        <taxon>Enterobacteriaceae</taxon>
        <taxon>Salmonella</taxon>
    </lineage>
</organism>
<geneLocation type="plasmid" evidence="1">
    <name>pSa1423-90k</name>
</geneLocation>
<proteinExistence type="predicted"/>
<dbReference type="AlphaFoldDB" id="A0A482ET64"/>
<reference evidence="1" key="1">
    <citation type="submission" date="2019-01" db="EMBL/GenBank/DDBJ databases">
        <title>Salmonella strain 1423 plasmid sequences.</title>
        <authorList>
            <person name="Chen K."/>
            <person name="Chen S."/>
        </authorList>
    </citation>
    <scope>NUCLEOTIDE SEQUENCE</scope>
    <source>
        <strain evidence="1">Sa1423</strain>
        <plasmid evidence="1">pSa1423-90k</plasmid>
    </source>
</reference>
<gene>
    <name evidence="1" type="ORF">NNIBIDOC_00044</name>
</gene>
<protein>
    <submittedName>
        <fullName evidence="1">Uncharacterized protein</fullName>
    </submittedName>
</protein>
<name>A0A482ET64_SALSP</name>
<keyword evidence="1" id="KW-0614">Plasmid</keyword>
<evidence type="ECO:0000313" key="1">
    <source>
        <dbReference type="EMBL" id="QBM91377.1"/>
    </source>
</evidence>
<accession>A0A482ET64</accession>